<dbReference type="SUPFAM" id="SSF57850">
    <property type="entry name" value="RING/U-box"/>
    <property type="match status" value="1"/>
</dbReference>
<dbReference type="Gene3D" id="3.30.40.10">
    <property type="entry name" value="Zinc/RING finger domain, C3HC4 (zinc finger)"/>
    <property type="match status" value="1"/>
</dbReference>
<dbReference type="PANTHER" id="PTHR15710">
    <property type="entry name" value="E3 UBIQUITIN-PROTEIN LIGASE PRAJA"/>
    <property type="match status" value="1"/>
</dbReference>
<dbReference type="Pfam" id="PF14369">
    <property type="entry name" value="Zn_ribbon_19"/>
    <property type="match status" value="1"/>
</dbReference>
<dbReference type="InterPro" id="IPR013083">
    <property type="entry name" value="Znf_RING/FYVE/PHD"/>
</dbReference>
<evidence type="ECO:0000313" key="12">
    <source>
        <dbReference type="Proteomes" id="UP000663760"/>
    </source>
</evidence>
<dbReference type="CDD" id="cd16667">
    <property type="entry name" value="RING-H2_RNF126-like"/>
    <property type="match status" value="1"/>
</dbReference>
<accession>A0A7I8LAR1</accession>
<feature type="domain" description="RING-type" evidence="10">
    <location>
        <begin position="215"/>
        <end position="256"/>
    </location>
</feature>
<dbReference type="EC" id="2.3.2.27" evidence="2"/>
<dbReference type="Pfam" id="PF06547">
    <property type="entry name" value="DUF1117"/>
    <property type="match status" value="1"/>
</dbReference>
<dbReference type="InterPro" id="IPR001841">
    <property type="entry name" value="Znf_RING"/>
</dbReference>
<sequence length="425" mass="45354">MSSSINSAATPYWCYRCSRFVRVPAGDAVVCPECEMGFVELVETPPRPLPSGAPAPRGVEPRRRRLPATAMYMFNTPAVGGAAAAAVRPNHHPDVGIRRSRRAAAGDRSPFNPVIVLRGPSDMTGGGDGERAASNGAFELYYDDGTGSGLRPLPASMSDFLMGSGFDRLLDQLALIEINGVGGRGYDNPPASKAAVESMPTVEIEEDHVGTDSHCAICKEAFELGAEAREMPCKHIYHQDCILPWLSIRNSCPVCRHEMPTDVRGGRGTQESLGDEHTPAGGGGEEDTVGLTIWRLPGGGFAVGRFAGGRRAGEREFPVVYTEMDGGLNAGGAPRRISWTSRGSHSRHRGGVGRAVRGVFSFFGRLWGSSSSSLAPRVTSDSGSSSSSSSSRRSRSASVFTRRSSISINHDWALEDGTNRGRSRE</sequence>
<dbReference type="AlphaFoldDB" id="A0A7I8LAR1"/>
<feature type="region of interest" description="Disordered" evidence="9">
    <location>
        <begin position="263"/>
        <end position="286"/>
    </location>
</feature>
<dbReference type="Pfam" id="PF13639">
    <property type="entry name" value="zf-RING_2"/>
    <property type="match status" value="1"/>
</dbReference>
<dbReference type="PANTHER" id="PTHR15710:SF217">
    <property type="entry name" value="E3 UBIQUITIN-PROTEIN LIGASE RDUF2"/>
    <property type="match status" value="1"/>
</dbReference>
<keyword evidence="3" id="KW-0808">Transferase</keyword>
<dbReference type="PROSITE" id="PS50089">
    <property type="entry name" value="ZF_RING_2"/>
    <property type="match status" value="1"/>
</dbReference>
<gene>
    <name evidence="11" type="ORF">SI8410_12017023</name>
</gene>
<protein>
    <recommendedName>
        <fullName evidence="2">RING-type E3 ubiquitin transferase</fullName>
        <ecNumber evidence="2">2.3.2.27</ecNumber>
    </recommendedName>
</protein>
<dbReference type="InterPro" id="IPR039525">
    <property type="entry name" value="RNF126-like_zinc-ribbon"/>
</dbReference>
<evidence type="ECO:0000313" key="11">
    <source>
        <dbReference type="EMBL" id="CAA7406345.1"/>
    </source>
</evidence>
<dbReference type="InterPro" id="IPR010543">
    <property type="entry name" value="DUF1117"/>
</dbReference>
<comment type="catalytic activity">
    <reaction evidence="1">
        <text>S-ubiquitinyl-[E2 ubiquitin-conjugating enzyme]-L-cysteine + [acceptor protein]-L-lysine = [E2 ubiquitin-conjugating enzyme]-L-cysteine + N(6)-ubiquitinyl-[acceptor protein]-L-lysine.</text>
        <dbReference type="EC" id="2.3.2.27"/>
    </reaction>
</comment>
<evidence type="ECO:0000256" key="8">
    <source>
        <dbReference type="PROSITE-ProRule" id="PRU00175"/>
    </source>
</evidence>
<evidence type="ECO:0000256" key="4">
    <source>
        <dbReference type="ARBA" id="ARBA00022723"/>
    </source>
</evidence>
<keyword evidence="5 8" id="KW-0863">Zinc-finger</keyword>
<name>A0A7I8LAR1_SPIIN</name>
<keyword evidence="6" id="KW-0833">Ubl conjugation pathway</keyword>
<evidence type="ECO:0000256" key="7">
    <source>
        <dbReference type="ARBA" id="ARBA00022833"/>
    </source>
</evidence>
<dbReference type="SMART" id="SM00184">
    <property type="entry name" value="RING"/>
    <property type="match status" value="1"/>
</dbReference>
<evidence type="ECO:0000256" key="5">
    <source>
        <dbReference type="ARBA" id="ARBA00022771"/>
    </source>
</evidence>
<dbReference type="GO" id="GO:0008270">
    <property type="term" value="F:zinc ion binding"/>
    <property type="evidence" value="ECO:0007669"/>
    <property type="project" value="UniProtKB-KW"/>
</dbReference>
<dbReference type="Proteomes" id="UP000663760">
    <property type="component" value="Chromosome 12"/>
</dbReference>
<dbReference type="FunFam" id="3.30.40.10:FF:000022">
    <property type="entry name" value="E3 ubiquitin-protein ligase RING1-like"/>
    <property type="match status" value="1"/>
</dbReference>
<feature type="compositionally biased region" description="Low complexity" evidence="9">
    <location>
        <begin position="380"/>
        <end position="401"/>
    </location>
</feature>
<evidence type="ECO:0000256" key="2">
    <source>
        <dbReference type="ARBA" id="ARBA00012483"/>
    </source>
</evidence>
<evidence type="ECO:0000256" key="1">
    <source>
        <dbReference type="ARBA" id="ARBA00000900"/>
    </source>
</evidence>
<feature type="region of interest" description="Disordered" evidence="9">
    <location>
        <begin position="370"/>
        <end position="401"/>
    </location>
</feature>
<keyword evidence="12" id="KW-1185">Reference proteome</keyword>
<keyword evidence="7" id="KW-0862">Zinc</keyword>
<dbReference type="GO" id="GO:0005737">
    <property type="term" value="C:cytoplasm"/>
    <property type="evidence" value="ECO:0007669"/>
    <property type="project" value="TreeGrafter"/>
</dbReference>
<evidence type="ECO:0000256" key="9">
    <source>
        <dbReference type="SAM" id="MobiDB-lite"/>
    </source>
</evidence>
<evidence type="ECO:0000256" key="6">
    <source>
        <dbReference type="ARBA" id="ARBA00022786"/>
    </source>
</evidence>
<keyword evidence="4" id="KW-0479">Metal-binding</keyword>
<dbReference type="GO" id="GO:0061630">
    <property type="term" value="F:ubiquitin protein ligase activity"/>
    <property type="evidence" value="ECO:0007669"/>
    <property type="project" value="UniProtKB-EC"/>
</dbReference>
<evidence type="ECO:0000256" key="3">
    <source>
        <dbReference type="ARBA" id="ARBA00022679"/>
    </source>
</evidence>
<proteinExistence type="predicted"/>
<reference evidence="11" key="1">
    <citation type="submission" date="2020-02" db="EMBL/GenBank/DDBJ databases">
        <authorList>
            <person name="Scholz U."/>
            <person name="Mascher M."/>
            <person name="Fiebig A."/>
        </authorList>
    </citation>
    <scope>NUCLEOTIDE SEQUENCE</scope>
</reference>
<organism evidence="11 12">
    <name type="scientific">Spirodela intermedia</name>
    <name type="common">Intermediate duckweed</name>
    <dbReference type="NCBI Taxonomy" id="51605"/>
    <lineage>
        <taxon>Eukaryota</taxon>
        <taxon>Viridiplantae</taxon>
        <taxon>Streptophyta</taxon>
        <taxon>Embryophyta</taxon>
        <taxon>Tracheophyta</taxon>
        <taxon>Spermatophyta</taxon>
        <taxon>Magnoliopsida</taxon>
        <taxon>Liliopsida</taxon>
        <taxon>Araceae</taxon>
        <taxon>Lemnoideae</taxon>
        <taxon>Spirodela</taxon>
    </lineage>
</organism>
<dbReference type="GO" id="GO:0016567">
    <property type="term" value="P:protein ubiquitination"/>
    <property type="evidence" value="ECO:0007669"/>
    <property type="project" value="TreeGrafter"/>
</dbReference>
<dbReference type="OrthoDB" id="21204at2759"/>
<dbReference type="EMBL" id="LR746275">
    <property type="protein sequence ID" value="CAA7406345.1"/>
    <property type="molecule type" value="Genomic_DNA"/>
</dbReference>
<evidence type="ECO:0000259" key="10">
    <source>
        <dbReference type="PROSITE" id="PS50089"/>
    </source>
</evidence>